<evidence type="ECO:0000313" key="2">
    <source>
        <dbReference type="EnsemblMetazoa" id="Aqu2.1.12781_001"/>
    </source>
</evidence>
<feature type="domain" description="Tc1-like transposase DDE" evidence="1">
    <location>
        <begin position="2"/>
        <end position="87"/>
    </location>
</feature>
<dbReference type="AlphaFoldDB" id="A0A1X7TEJ0"/>
<dbReference type="STRING" id="400682.A0A1X7TEJ0"/>
<proteinExistence type="predicted"/>
<dbReference type="EnsemblMetazoa" id="Aqu2.1.12781_001">
    <property type="protein sequence ID" value="Aqu2.1.12781_001"/>
    <property type="gene ID" value="Aqu2.1.12781"/>
</dbReference>
<name>A0A1X7TEJ0_AMPQE</name>
<dbReference type="OMA" id="NSMHHRC"/>
<reference evidence="2" key="1">
    <citation type="submission" date="2017-05" db="UniProtKB">
        <authorList>
            <consortium name="EnsemblMetazoa"/>
        </authorList>
    </citation>
    <scope>IDENTIFICATION</scope>
</reference>
<accession>A0A1X7TEJ0</accession>
<dbReference type="InterPro" id="IPR012337">
    <property type="entry name" value="RNaseH-like_sf"/>
</dbReference>
<dbReference type="SUPFAM" id="SSF53098">
    <property type="entry name" value="Ribonuclease H-like"/>
    <property type="match status" value="1"/>
</dbReference>
<dbReference type="GO" id="GO:0003676">
    <property type="term" value="F:nucleic acid binding"/>
    <property type="evidence" value="ECO:0007669"/>
    <property type="project" value="InterPro"/>
</dbReference>
<dbReference type="Pfam" id="PF13358">
    <property type="entry name" value="DDE_3"/>
    <property type="match status" value="1"/>
</dbReference>
<protein>
    <recommendedName>
        <fullName evidence="1">Tc1-like transposase DDE domain-containing protein</fullName>
    </recommendedName>
</protein>
<dbReference type="InterPro" id="IPR036397">
    <property type="entry name" value="RNaseH_sf"/>
</dbReference>
<evidence type="ECO:0000259" key="1">
    <source>
        <dbReference type="Pfam" id="PF13358"/>
    </source>
</evidence>
<dbReference type="Gene3D" id="3.30.420.10">
    <property type="entry name" value="Ribonuclease H-like superfamily/Ribonuclease H"/>
    <property type="match status" value="1"/>
</dbReference>
<dbReference type="InterPro" id="IPR038717">
    <property type="entry name" value="Tc1-like_DDE_dom"/>
</dbReference>
<organism evidence="2">
    <name type="scientific">Amphimedon queenslandica</name>
    <name type="common">Sponge</name>
    <dbReference type="NCBI Taxonomy" id="400682"/>
    <lineage>
        <taxon>Eukaryota</taxon>
        <taxon>Metazoa</taxon>
        <taxon>Porifera</taxon>
        <taxon>Demospongiae</taxon>
        <taxon>Heteroscleromorpha</taxon>
        <taxon>Haplosclerida</taxon>
        <taxon>Niphatidae</taxon>
        <taxon>Amphimedon</taxon>
    </lineage>
</organism>
<dbReference type="InParanoid" id="A0A1X7TEJ0"/>
<sequence length="128" mass="15088">MNSAGFIEVLENGLIPYTQHLNPSRRFMQDNDPKHSSKKVKEWSEANKINWWKTPPESPDLNPIENLWHEDKEYVRRVVKPQRKEELVKGILDFWETVNRRKCSKYIGHLRKVISKVIECNNGGPTGY</sequence>
<dbReference type="eggNOG" id="ENOG502SCE0">
    <property type="taxonomic scope" value="Eukaryota"/>
</dbReference>